<name>A0A6J2UER2_DROLE</name>
<dbReference type="AlphaFoldDB" id="A0A6J2UER2"/>
<keyword evidence="1" id="KW-1185">Reference proteome</keyword>
<accession>A0A6J2UER2</accession>
<organism evidence="1 2">
    <name type="scientific">Drosophila lebanonensis</name>
    <name type="common">Fruit fly</name>
    <name type="synonym">Scaptodrosophila lebanonensis</name>
    <dbReference type="NCBI Taxonomy" id="7225"/>
    <lineage>
        <taxon>Eukaryota</taxon>
        <taxon>Metazoa</taxon>
        <taxon>Ecdysozoa</taxon>
        <taxon>Arthropoda</taxon>
        <taxon>Hexapoda</taxon>
        <taxon>Insecta</taxon>
        <taxon>Pterygota</taxon>
        <taxon>Neoptera</taxon>
        <taxon>Endopterygota</taxon>
        <taxon>Diptera</taxon>
        <taxon>Brachycera</taxon>
        <taxon>Muscomorpha</taxon>
        <taxon>Ephydroidea</taxon>
        <taxon>Drosophilidae</taxon>
        <taxon>Scaptodrosophila</taxon>
    </lineage>
</organism>
<dbReference type="RefSeq" id="XP_030386961.1">
    <property type="nucleotide sequence ID" value="XM_030531101.1"/>
</dbReference>
<protein>
    <submittedName>
        <fullName evidence="2">Uncharacterized protein LOC115633656</fullName>
    </submittedName>
</protein>
<proteinExistence type="predicted"/>
<dbReference type="Proteomes" id="UP000504634">
    <property type="component" value="Unplaced"/>
</dbReference>
<dbReference type="OrthoDB" id="7869456at2759"/>
<gene>
    <name evidence="2" type="primary">LOC115633656</name>
</gene>
<evidence type="ECO:0000313" key="2">
    <source>
        <dbReference type="RefSeq" id="XP_030386961.1"/>
    </source>
</evidence>
<reference evidence="2" key="1">
    <citation type="submission" date="2025-08" db="UniProtKB">
        <authorList>
            <consortium name="RefSeq"/>
        </authorList>
    </citation>
    <scope>IDENTIFICATION</scope>
    <source>
        <strain evidence="2">11010-0011.00</strain>
        <tissue evidence="2">Whole body</tissue>
    </source>
</reference>
<sequence length="192" mass="22323">MVIQEYLDFGHMCQVPSERMQIIFIFRIMLSASLTAPLRRPVWCSTRQVHPQMFRHNQKVYRQIIVDSRHTPFQRILFRNSTGDICDYKLITVTFGRGLLATIYANQSNHRLASQIIRDYMYVYDVLAGAHTMEAKVQAIRFQMALDAAGFPLRKWTSNKKKLLVHIPKDGGVLRQTNFSSLPAMWRPSPHT</sequence>
<evidence type="ECO:0000313" key="1">
    <source>
        <dbReference type="Proteomes" id="UP000504634"/>
    </source>
</evidence>
<dbReference type="GeneID" id="115633656"/>